<keyword evidence="5" id="KW-0689">Ribosomal protein</keyword>
<keyword evidence="3" id="KW-0408">Iron</keyword>
<evidence type="ECO:0000313" key="6">
    <source>
        <dbReference type="Proteomes" id="UP000239415"/>
    </source>
</evidence>
<dbReference type="PANTHER" id="PTHR13096">
    <property type="entry name" value="MINA53 MYC INDUCED NUCLEAR ANTIGEN"/>
    <property type="match status" value="1"/>
</dbReference>
<dbReference type="Pfam" id="PF08007">
    <property type="entry name" value="JmjC_2"/>
    <property type="match status" value="1"/>
</dbReference>
<evidence type="ECO:0000256" key="3">
    <source>
        <dbReference type="ARBA" id="ARBA00023004"/>
    </source>
</evidence>
<reference evidence="5 6" key="1">
    <citation type="submission" date="2018-03" db="EMBL/GenBank/DDBJ databases">
        <title>Genomic Encyclopedia of Archaeal and Bacterial Type Strains, Phase II (KMG-II): from individual species to whole genera.</title>
        <authorList>
            <person name="Goeker M."/>
        </authorList>
    </citation>
    <scope>NUCLEOTIDE SEQUENCE [LARGE SCALE GENOMIC DNA]</scope>
    <source>
        <strain evidence="5 6">DSM 43146</strain>
    </source>
</reference>
<proteinExistence type="predicted"/>
<evidence type="ECO:0000313" key="5">
    <source>
        <dbReference type="EMBL" id="PRX17732.1"/>
    </source>
</evidence>
<comment type="cofactor">
    <cofactor evidence="1">
        <name>Fe(2+)</name>
        <dbReference type="ChEBI" id="CHEBI:29033"/>
    </cofactor>
</comment>
<dbReference type="PROSITE" id="PS51184">
    <property type="entry name" value="JMJC"/>
    <property type="match status" value="1"/>
</dbReference>
<dbReference type="InterPro" id="IPR003347">
    <property type="entry name" value="JmjC_dom"/>
</dbReference>
<gene>
    <name evidence="5" type="ORF">CLV67_115235</name>
</gene>
<dbReference type="InterPro" id="IPR039994">
    <property type="entry name" value="NO66-like"/>
</dbReference>
<dbReference type="Gene3D" id="2.60.120.650">
    <property type="entry name" value="Cupin"/>
    <property type="match status" value="1"/>
</dbReference>
<sequence length="419" mass="44919">MTTTRIRPASALSRAVATTPDEFAGTYWGREPLLSRAADLGGPGGFTDLLSSAAVDELLSRRGLRTPFLRVAQQGAVLPGSRFTGGGGVGAEISDQVLDEQVMRLYAEGATLVLQGLHRLWPPLIDFVGRLGAELNRPLQMNAYLTPPSSQGFSTHYDTHDVFVLQVEGTKRWCIHPPVLADPLEKQAWGGRADEVAATAQGEPALDVVLQPGDALYLPRGWLHSARAQGGRSLHLTVGIRGLTRYALVEELLTLAMADPLLRATLPYGFDPTDPDEVGAELEQTVATLRSWLSTVQPAQIADRLRNRSWPAARPAPISPLAQLDFADALTAADVVTVRPGLRWLLGENDADQVALRLTGRTMSFPAYCGPALRLALDGAPHRVGDLPLADDADRLVLARRLLTEGVLIAAPTDAAVVG</sequence>
<dbReference type="SUPFAM" id="SSF51197">
    <property type="entry name" value="Clavaminate synthase-like"/>
    <property type="match status" value="1"/>
</dbReference>
<comment type="caution">
    <text evidence="5">The sequence shown here is derived from an EMBL/GenBank/DDBJ whole genome shotgun (WGS) entry which is preliminary data.</text>
</comment>
<evidence type="ECO:0000259" key="4">
    <source>
        <dbReference type="PROSITE" id="PS51184"/>
    </source>
</evidence>
<dbReference type="GO" id="GO:0051864">
    <property type="term" value="F:histone H3K36 demethylase activity"/>
    <property type="evidence" value="ECO:0007669"/>
    <property type="project" value="TreeGrafter"/>
</dbReference>
<accession>A0A2T0K4C0</accession>
<dbReference type="GO" id="GO:0032453">
    <property type="term" value="F:histone H3K4 demethylase activity"/>
    <property type="evidence" value="ECO:0007669"/>
    <property type="project" value="TreeGrafter"/>
</dbReference>
<keyword evidence="2" id="KW-0479">Metal-binding</keyword>
<dbReference type="SMART" id="SM00558">
    <property type="entry name" value="JmjC"/>
    <property type="match status" value="1"/>
</dbReference>
<feature type="domain" description="JmjC" evidence="4">
    <location>
        <begin position="109"/>
        <end position="257"/>
    </location>
</feature>
<evidence type="ECO:0000256" key="1">
    <source>
        <dbReference type="ARBA" id="ARBA00001954"/>
    </source>
</evidence>
<dbReference type="RefSeq" id="WP_239166865.1">
    <property type="nucleotide sequence ID" value="NZ_BOMO01000158.1"/>
</dbReference>
<keyword evidence="5" id="KW-0687">Ribonucleoprotein</keyword>
<protein>
    <submittedName>
        <fullName evidence="5">Ribosomal protein L16 Arg81 hydroxylase</fullName>
    </submittedName>
</protein>
<dbReference type="AlphaFoldDB" id="A0A2T0K4C0"/>
<dbReference type="Proteomes" id="UP000239415">
    <property type="component" value="Unassembled WGS sequence"/>
</dbReference>
<dbReference type="GO" id="GO:0046872">
    <property type="term" value="F:metal ion binding"/>
    <property type="evidence" value="ECO:0007669"/>
    <property type="project" value="UniProtKB-KW"/>
</dbReference>
<dbReference type="EMBL" id="PVMZ01000015">
    <property type="protein sequence ID" value="PRX17732.1"/>
    <property type="molecule type" value="Genomic_DNA"/>
</dbReference>
<keyword evidence="6" id="KW-1185">Reference proteome</keyword>
<dbReference type="PANTHER" id="PTHR13096:SF9">
    <property type="entry name" value="BIFUNCTIONAL LYSINE-SPECIFIC DEMETHYLASE AND HISTIDYL-HYDROXYLASE"/>
    <property type="match status" value="1"/>
</dbReference>
<evidence type="ECO:0000256" key="2">
    <source>
        <dbReference type="ARBA" id="ARBA00022723"/>
    </source>
</evidence>
<name>A0A2T0K4C0_9ACTN</name>
<organism evidence="5 6">
    <name type="scientific">Actinoplanes italicus</name>
    <dbReference type="NCBI Taxonomy" id="113567"/>
    <lineage>
        <taxon>Bacteria</taxon>
        <taxon>Bacillati</taxon>
        <taxon>Actinomycetota</taxon>
        <taxon>Actinomycetes</taxon>
        <taxon>Micromonosporales</taxon>
        <taxon>Micromonosporaceae</taxon>
        <taxon>Actinoplanes</taxon>
    </lineage>
</organism>
<dbReference type="GO" id="GO:0005840">
    <property type="term" value="C:ribosome"/>
    <property type="evidence" value="ECO:0007669"/>
    <property type="project" value="UniProtKB-KW"/>
</dbReference>